<organism evidence="4 5">
    <name type="scientific">Diabrotica virgifera virgifera</name>
    <name type="common">western corn rootworm</name>
    <dbReference type="NCBI Taxonomy" id="50390"/>
    <lineage>
        <taxon>Eukaryota</taxon>
        <taxon>Metazoa</taxon>
        <taxon>Ecdysozoa</taxon>
        <taxon>Arthropoda</taxon>
        <taxon>Hexapoda</taxon>
        <taxon>Insecta</taxon>
        <taxon>Pterygota</taxon>
        <taxon>Neoptera</taxon>
        <taxon>Endopterygota</taxon>
        <taxon>Coleoptera</taxon>
        <taxon>Polyphaga</taxon>
        <taxon>Cucujiformia</taxon>
        <taxon>Chrysomeloidea</taxon>
        <taxon>Chrysomelidae</taxon>
        <taxon>Galerucinae</taxon>
        <taxon>Diabroticina</taxon>
        <taxon>Diabroticites</taxon>
        <taxon>Diabrotica</taxon>
    </lineage>
</organism>
<dbReference type="InterPro" id="IPR009057">
    <property type="entry name" value="Homeodomain-like_sf"/>
</dbReference>
<dbReference type="RefSeq" id="XP_050517884.1">
    <property type="nucleotide sequence ID" value="XM_050661927.1"/>
</dbReference>
<feature type="DNA-binding region" description="H-T-H motif" evidence="2">
    <location>
        <begin position="32"/>
        <end position="52"/>
    </location>
</feature>
<keyword evidence="2" id="KW-0539">Nucleus</keyword>
<dbReference type="InterPro" id="IPR036397">
    <property type="entry name" value="RNaseH_sf"/>
</dbReference>
<dbReference type="Pfam" id="PF05225">
    <property type="entry name" value="HTH_psq"/>
    <property type="match status" value="1"/>
</dbReference>
<dbReference type="InterPro" id="IPR007889">
    <property type="entry name" value="HTH_Psq"/>
</dbReference>
<dbReference type="CDD" id="cd15489">
    <property type="entry name" value="PHD_SF"/>
    <property type="match status" value="1"/>
</dbReference>
<dbReference type="SUPFAM" id="SSF46689">
    <property type="entry name" value="Homeodomain-like"/>
    <property type="match status" value="1"/>
</dbReference>
<dbReference type="Gene3D" id="3.30.420.10">
    <property type="entry name" value="Ribonuclease H-like superfamily/Ribonuclease H"/>
    <property type="match status" value="1"/>
</dbReference>
<dbReference type="InterPro" id="IPR011011">
    <property type="entry name" value="Znf_FYVE_PHD"/>
</dbReference>
<dbReference type="EnsemblMetazoa" id="XM_050661927.1">
    <property type="protein sequence ID" value="XP_050517884.1"/>
    <property type="gene ID" value="LOC126892398"/>
</dbReference>
<dbReference type="GeneID" id="126892398"/>
<dbReference type="PANTHER" id="PTHR19303:SF74">
    <property type="entry name" value="POGO TRANSPOSABLE ELEMENT WITH KRAB DOMAIN"/>
    <property type="match status" value="1"/>
</dbReference>
<dbReference type="InterPro" id="IPR050863">
    <property type="entry name" value="CenT-Element_Derived"/>
</dbReference>
<dbReference type="Pfam" id="PF03184">
    <property type="entry name" value="DDE_1"/>
    <property type="match status" value="1"/>
</dbReference>
<evidence type="ECO:0000256" key="2">
    <source>
        <dbReference type="PROSITE-ProRule" id="PRU00320"/>
    </source>
</evidence>
<dbReference type="InterPro" id="IPR004875">
    <property type="entry name" value="DDE_SF_endonuclease_dom"/>
</dbReference>
<evidence type="ECO:0000313" key="4">
    <source>
        <dbReference type="EnsemblMetazoa" id="XP_050502626.1"/>
    </source>
</evidence>
<dbReference type="PROSITE" id="PS50960">
    <property type="entry name" value="HTH_PSQ"/>
    <property type="match status" value="1"/>
</dbReference>
<dbReference type="PANTHER" id="PTHR19303">
    <property type="entry name" value="TRANSPOSON"/>
    <property type="match status" value="1"/>
</dbReference>
<evidence type="ECO:0000259" key="3">
    <source>
        <dbReference type="PROSITE" id="PS50960"/>
    </source>
</evidence>
<proteinExistence type="predicted"/>
<accession>A0ABM5JXG0</accession>
<dbReference type="SUPFAM" id="SSF57903">
    <property type="entry name" value="FYVE/PHD zinc finger"/>
    <property type="match status" value="1"/>
</dbReference>
<dbReference type="RefSeq" id="XP_050502626.1">
    <property type="nucleotide sequence ID" value="XM_050646669.1"/>
</dbReference>
<evidence type="ECO:0000256" key="1">
    <source>
        <dbReference type="ARBA" id="ARBA00004123"/>
    </source>
</evidence>
<comment type="subcellular location">
    <subcellularLocation>
        <location evidence="1 2">Nucleus</location>
    </subcellularLocation>
</comment>
<dbReference type="Proteomes" id="UP001652700">
    <property type="component" value="Unplaced"/>
</dbReference>
<dbReference type="Gene3D" id="1.10.10.60">
    <property type="entry name" value="Homeodomain-like"/>
    <property type="match status" value="1"/>
</dbReference>
<evidence type="ECO:0000313" key="5">
    <source>
        <dbReference type="Proteomes" id="UP001652700"/>
    </source>
</evidence>
<dbReference type="InterPro" id="IPR013083">
    <property type="entry name" value="Znf_RING/FYVE/PHD"/>
</dbReference>
<sequence length="603" mass="68504">MPRNYKRVTEKASWREEELQGALRAIQNGMSLRKAAIKFSIPKSTLHERLKNGTAPSGPSLGRKPVFSVEAENALAVQIKKLAKVFYGITPQKVRRCAFGFAQSNNIRVPFNKERKMAGKDWERGFISRHNITLRKPEATSINRITAFSRNEVTIFFNNLSRLMEKYAFSPNKIYNCDETGVTTVQRPPKIYAEKGQKRVGFVTSWERGKTTTAMCAVNATGTYIPPMFIFARQRMASHLQRNGPPGALYTCSKNGWITEDIFLTWLQHFQAFVKASKEDPVLLIMDNHSTHCTLQAYNFCRDNGIAVLTIPPHSSHRLQPLDVSFYFPLKTAFNSECSKYLTSHPGEKITPSEIAELFNLAFSRVATPEKAIKGFKETGIFPYNPDVFTDEDFAPAETLQSTVSDALQEPTQAEKLLKTNETTPEKNSSVNETELKNVSFAEIIPLPSCSHENVVKRQNKANKQHSIVFTSTPLKEELEKKEEKKNKKTTIKSDKAKRNVFVTQEGSTLRQKSKRTKIALNYKICEEGESEIEDDDDVRDKNITEDICILCGEFGKNSELWLRCVYCGHWAHNRHVLTLQKTKNLFATFVCKRCPSLPQHRG</sequence>
<keyword evidence="5" id="KW-1185">Reference proteome</keyword>
<feature type="domain" description="HTH psq-type" evidence="3">
    <location>
        <begin position="1"/>
        <end position="56"/>
    </location>
</feature>
<dbReference type="EnsemblMetazoa" id="XM_050646669.1">
    <property type="protein sequence ID" value="XP_050502626.1"/>
    <property type="gene ID" value="LOC126881929"/>
</dbReference>
<keyword evidence="2" id="KW-0238">DNA-binding</keyword>
<protein>
    <recommendedName>
        <fullName evidence="3">HTH psq-type domain-containing protein</fullName>
    </recommendedName>
</protein>
<dbReference type="Gene3D" id="3.30.40.10">
    <property type="entry name" value="Zinc/RING finger domain, C3HC4 (zinc finger)"/>
    <property type="match status" value="1"/>
</dbReference>
<reference evidence="4" key="1">
    <citation type="submission" date="2025-05" db="UniProtKB">
        <authorList>
            <consortium name="EnsemblMetazoa"/>
        </authorList>
    </citation>
    <scope>IDENTIFICATION</scope>
</reference>
<name>A0ABM5JXG0_DIAVI</name>
<dbReference type="GeneID" id="126881929"/>